<keyword evidence="13 19" id="KW-0472">Membrane</keyword>
<evidence type="ECO:0000256" key="9">
    <source>
        <dbReference type="ARBA" id="ARBA00022679"/>
    </source>
</evidence>
<dbReference type="EMBL" id="QGHC01000005">
    <property type="protein sequence ID" value="PWK88631.1"/>
    <property type="molecule type" value="Genomic_DNA"/>
</dbReference>
<evidence type="ECO:0000256" key="12">
    <source>
        <dbReference type="ARBA" id="ARBA00022989"/>
    </source>
</evidence>
<evidence type="ECO:0000256" key="3">
    <source>
        <dbReference type="ARBA" id="ARBA00004663"/>
    </source>
</evidence>
<dbReference type="EC" id="2.7.8.26" evidence="5 19"/>
<evidence type="ECO:0000256" key="8">
    <source>
        <dbReference type="ARBA" id="ARBA00022573"/>
    </source>
</evidence>
<keyword evidence="9 19" id="KW-0808">Transferase</keyword>
<dbReference type="UniPathway" id="UPA00148">
    <property type="reaction ID" value="UER00238"/>
</dbReference>
<evidence type="ECO:0000256" key="14">
    <source>
        <dbReference type="ARBA" id="ARBA00025228"/>
    </source>
</evidence>
<dbReference type="AlphaFoldDB" id="A0A316I8F5"/>
<evidence type="ECO:0000256" key="4">
    <source>
        <dbReference type="ARBA" id="ARBA00010561"/>
    </source>
</evidence>
<evidence type="ECO:0000256" key="19">
    <source>
        <dbReference type="HAMAP-Rule" id="MF_00719"/>
    </source>
</evidence>
<evidence type="ECO:0000313" key="21">
    <source>
        <dbReference type="Proteomes" id="UP000245812"/>
    </source>
</evidence>
<proteinExistence type="inferred from homology"/>
<evidence type="ECO:0000256" key="7">
    <source>
        <dbReference type="ARBA" id="ARBA00022475"/>
    </source>
</evidence>
<feature type="transmembrane region" description="Helical" evidence="19">
    <location>
        <begin position="175"/>
        <end position="204"/>
    </location>
</feature>
<protein>
    <recommendedName>
        <fullName evidence="6 19">Adenosylcobinamide-GDP ribazoletransferase</fullName>
        <ecNumber evidence="5 19">2.7.8.26</ecNumber>
    </recommendedName>
    <alternativeName>
        <fullName evidence="16 19">Cobalamin synthase</fullName>
    </alternativeName>
    <alternativeName>
        <fullName evidence="15 19">Cobalamin-5'-phosphate synthase</fullName>
    </alternativeName>
</protein>
<evidence type="ECO:0000256" key="17">
    <source>
        <dbReference type="ARBA" id="ARBA00048623"/>
    </source>
</evidence>
<feature type="transmembrane region" description="Helical" evidence="19">
    <location>
        <begin position="57"/>
        <end position="76"/>
    </location>
</feature>
<feature type="transmembrane region" description="Helical" evidence="19">
    <location>
        <begin position="108"/>
        <end position="127"/>
    </location>
</feature>
<comment type="cofactor">
    <cofactor evidence="1 19">
        <name>Mg(2+)</name>
        <dbReference type="ChEBI" id="CHEBI:18420"/>
    </cofactor>
</comment>
<keyword evidence="8 19" id="KW-0169">Cobalamin biosynthesis</keyword>
<dbReference type="NCBIfam" id="NF001278">
    <property type="entry name" value="PRK00235.1-5"/>
    <property type="match status" value="1"/>
</dbReference>
<evidence type="ECO:0000256" key="2">
    <source>
        <dbReference type="ARBA" id="ARBA00004651"/>
    </source>
</evidence>
<comment type="catalytic activity">
    <reaction evidence="18 19">
        <text>alpha-ribazole 5'-phosphate + adenosylcob(III)inamide-GDP = adenosylcob(III)alamin 5'-phosphate + GMP + H(+)</text>
        <dbReference type="Rhea" id="RHEA:23560"/>
        <dbReference type="ChEBI" id="CHEBI:15378"/>
        <dbReference type="ChEBI" id="CHEBI:57918"/>
        <dbReference type="ChEBI" id="CHEBI:58115"/>
        <dbReference type="ChEBI" id="CHEBI:60487"/>
        <dbReference type="ChEBI" id="CHEBI:60493"/>
        <dbReference type="EC" id="2.7.8.26"/>
    </reaction>
</comment>
<keyword evidence="10 19" id="KW-0812">Transmembrane</keyword>
<accession>A0A316I8F5</accession>
<dbReference type="PANTHER" id="PTHR34148">
    <property type="entry name" value="ADENOSYLCOBINAMIDE-GDP RIBAZOLETRANSFERASE"/>
    <property type="match status" value="1"/>
</dbReference>
<comment type="pathway">
    <text evidence="3 19">Cofactor biosynthesis; adenosylcobalamin biosynthesis; adenosylcobalamin from cob(II)yrinate a,c-diamide: step 7/7.</text>
</comment>
<feature type="transmembrane region" description="Helical" evidence="19">
    <location>
        <begin position="134"/>
        <end position="155"/>
    </location>
</feature>
<organism evidence="20 21">
    <name type="scientific">Fulvimonas soli</name>
    <dbReference type="NCBI Taxonomy" id="155197"/>
    <lineage>
        <taxon>Bacteria</taxon>
        <taxon>Pseudomonadati</taxon>
        <taxon>Pseudomonadota</taxon>
        <taxon>Gammaproteobacteria</taxon>
        <taxon>Lysobacterales</taxon>
        <taxon>Rhodanobacteraceae</taxon>
        <taxon>Fulvimonas</taxon>
    </lineage>
</organism>
<dbReference type="GO" id="GO:0005886">
    <property type="term" value="C:plasma membrane"/>
    <property type="evidence" value="ECO:0007669"/>
    <property type="project" value="UniProtKB-SubCell"/>
</dbReference>
<dbReference type="InterPro" id="IPR003805">
    <property type="entry name" value="CobS"/>
</dbReference>
<keyword evidence="12 19" id="KW-1133">Transmembrane helix</keyword>
<comment type="subcellular location">
    <subcellularLocation>
        <location evidence="2 19">Cell membrane</location>
        <topology evidence="2 19">Multi-pass membrane protein</topology>
    </subcellularLocation>
</comment>
<evidence type="ECO:0000256" key="1">
    <source>
        <dbReference type="ARBA" id="ARBA00001946"/>
    </source>
</evidence>
<sequence length="239" mass="23829">MNALLAALAFLTRLPLPARPFDARAQAASLAWYPAVGALLGALLWLLALLLHAWPPLLAAAVLLAAWVALTGALHLDGLADSADAWVGGLGDRERTLAIMKDPRSGPAGVTAVVLVLLLKFAALASLPHPGPALLLAPLLARAALALAFLATPYARAGGLGAALAQAPRGACALGVALAAAVALACGWRGALALAVTAGGFVAWRQACLRRLGGCTGDTCGALAELSETLVLAALAAAG</sequence>
<name>A0A316I8F5_9GAMM</name>
<dbReference type="PANTHER" id="PTHR34148:SF1">
    <property type="entry name" value="ADENOSYLCOBINAMIDE-GDP RIBAZOLETRANSFERASE"/>
    <property type="match status" value="1"/>
</dbReference>
<dbReference type="NCBIfam" id="TIGR00317">
    <property type="entry name" value="cobS"/>
    <property type="match status" value="1"/>
</dbReference>
<evidence type="ECO:0000256" key="13">
    <source>
        <dbReference type="ARBA" id="ARBA00023136"/>
    </source>
</evidence>
<keyword evidence="11 19" id="KW-0460">Magnesium</keyword>
<evidence type="ECO:0000256" key="6">
    <source>
        <dbReference type="ARBA" id="ARBA00015850"/>
    </source>
</evidence>
<evidence type="ECO:0000256" key="18">
    <source>
        <dbReference type="ARBA" id="ARBA00049504"/>
    </source>
</evidence>
<evidence type="ECO:0000256" key="10">
    <source>
        <dbReference type="ARBA" id="ARBA00022692"/>
    </source>
</evidence>
<evidence type="ECO:0000256" key="16">
    <source>
        <dbReference type="ARBA" id="ARBA00032853"/>
    </source>
</evidence>
<keyword evidence="7 19" id="KW-1003">Cell membrane</keyword>
<comment type="function">
    <text evidence="14 19">Joins adenosylcobinamide-GDP and alpha-ribazole to generate adenosylcobalamin (Ado-cobalamin). Also synthesizes adenosylcobalamin 5'-phosphate from adenosylcobinamide-GDP and alpha-ribazole 5'-phosphate.</text>
</comment>
<evidence type="ECO:0000313" key="20">
    <source>
        <dbReference type="EMBL" id="PWK88631.1"/>
    </source>
</evidence>
<feature type="transmembrane region" description="Helical" evidence="19">
    <location>
        <begin position="30"/>
        <end position="50"/>
    </location>
</feature>
<comment type="similarity">
    <text evidence="4 19">Belongs to the CobS family.</text>
</comment>
<dbReference type="GO" id="GO:0051073">
    <property type="term" value="F:adenosylcobinamide-GDP ribazoletransferase activity"/>
    <property type="evidence" value="ECO:0007669"/>
    <property type="project" value="UniProtKB-UniRule"/>
</dbReference>
<comment type="caution">
    <text evidence="20">The sequence shown here is derived from an EMBL/GenBank/DDBJ whole genome shotgun (WGS) entry which is preliminary data.</text>
</comment>
<gene>
    <name evidence="19" type="primary">cobS</name>
    <name evidence="20" type="ORF">C7456_105163</name>
</gene>
<keyword evidence="21" id="KW-1185">Reference proteome</keyword>
<reference evidence="20 21" key="1">
    <citation type="submission" date="2018-05" db="EMBL/GenBank/DDBJ databases">
        <title>Genomic Encyclopedia of Type Strains, Phase IV (KMG-IV): sequencing the most valuable type-strain genomes for metagenomic binning, comparative biology and taxonomic classification.</title>
        <authorList>
            <person name="Goeker M."/>
        </authorList>
    </citation>
    <scope>NUCLEOTIDE SEQUENCE [LARGE SCALE GENOMIC DNA]</scope>
    <source>
        <strain evidence="20 21">DSM 14263</strain>
    </source>
</reference>
<dbReference type="GO" id="GO:0009236">
    <property type="term" value="P:cobalamin biosynthetic process"/>
    <property type="evidence" value="ECO:0007669"/>
    <property type="project" value="UniProtKB-UniRule"/>
</dbReference>
<dbReference type="Pfam" id="PF02654">
    <property type="entry name" value="CobS"/>
    <property type="match status" value="1"/>
</dbReference>
<dbReference type="GO" id="GO:0008818">
    <property type="term" value="F:cobalamin 5'-phosphate synthase activity"/>
    <property type="evidence" value="ECO:0007669"/>
    <property type="project" value="UniProtKB-UniRule"/>
</dbReference>
<evidence type="ECO:0000256" key="11">
    <source>
        <dbReference type="ARBA" id="ARBA00022842"/>
    </source>
</evidence>
<dbReference type="Proteomes" id="UP000245812">
    <property type="component" value="Unassembled WGS sequence"/>
</dbReference>
<comment type="catalytic activity">
    <reaction evidence="17 19">
        <text>alpha-ribazole + adenosylcob(III)inamide-GDP = adenosylcob(III)alamin + GMP + H(+)</text>
        <dbReference type="Rhea" id="RHEA:16049"/>
        <dbReference type="ChEBI" id="CHEBI:10329"/>
        <dbReference type="ChEBI" id="CHEBI:15378"/>
        <dbReference type="ChEBI" id="CHEBI:18408"/>
        <dbReference type="ChEBI" id="CHEBI:58115"/>
        <dbReference type="ChEBI" id="CHEBI:60487"/>
        <dbReference type="EC" id="2.7.8.26"/>
    </reaction>
</comment>
<dbReference type="HAMAP" id="MF_00719">
    <property type="entry name" value="CobS"/>
    <property type="match status" value="1"/>
</dbReference>
<evidence type="ECO:0000256" key="5">
    <source>
        <dbReference type="ARBA" id="ARBA00013200"/>
    </source>
</evidence>
<evidence type="ECO:0000256" key="15">
    <source>
        <dbReference type="ARBA" id="ARBA00032605"/>
    </source>
</evidence>